<feature type="compositionally biased region" description="Basic residues" evidence="1">
    <location>
        <begin position="455"/>
        <end position="466"/>
    </location>
</feature>
<organism evidence="2 3">
    <name type="scientific">Thelephora terrestris</name>
    <dbReference type="NCBI Taxonomy" id="56493"/>
    <lineage>
        <taxon>Eukaryota</taxon>
        <taxon>Fungi</taxon>
        <taxon>Dikarya</taxon>
        <taxon>Basidiomycota</taxon>
        <taxon>Agaricomycotina</taxon>
        <taxon>Agaricomycetes</taxon>
        <taxon>Thelephorales</taxon>
        <taxon>Thelephoraceae</taxon>
        <taxon>Thelephora</taxon>
    </lineage>
</organism>
<feature type="compositionally biased region" description="Basic and acidic residues" evidence="1">
    <location>
        <begin position="8"/>
        <end position="18"/>
    </location>
</feature>
<keyword evidence="3" id="KW-1185">Reference proteome</keyword>
<dbReference type="Proteomes" id="UP000736335">
    <property type="component" value="Unassembled WGS sequence"/>
</dbReference>
<accession>A0A9P6H8N5</accession>
<feature type="region of interest" description="Disordered" evidence="1">
    <location>
        <begin position="57"/>
        <end position="81"/>
    </location>
</feature>
<dbReference type="InterPro" id="IPR046521">
    <property type="entry name" value="DUF6698"/>
</dbReference>
<comment type="caution">
    <text evidence="2">The sequence shown here is derived from an EMBL/GenBank/DDBJ whole genome shotgun (WGS) entry which is preliminary data.</text>
</comment>
<gene>
    <name evidence="2" type="ORF">BJ322DRAFT_1112707</name>
</gene>
<feature type="compositionally biased region" description="Low complexity" evidence="1">
    <location>
        <begin position="434"/>
        <end position="454"/>
    </location>
</feature>
<dbReference type="AlphaFoldDB" id="A0A9P6H8N5"/>
<name>A0A9P6H8N5_9AGAM</name>
<dbReference type="EMBL" id="WIUZ02000017">
    <property type="protein sequence ID" value="KAF9780023.1"/>
    <property type="molecule type" value="Genomic_DNA"/>
</dbReference>
<feature type="region of interest" description="Disordered" evidence="1">
    <location>
        <begin position="375"/>
        <end position="466"/>
    </location>
</feature>
<reference evidence="2" key="1">
    <citation type="journal article" date="2020" name="Nat. Commun.">
        <title>Large-scale genome sequencing of mycorrhizal fungi provides insights into the early evolution of symbiotic traits.</title>
        <authorList>
            <person name="Miyauchi S."/>
            <person name="Kiss E."/>
            <person name="Kuo A."/>
            <person name="Drula E."/>
            <person name="Kohler A."/>
            <person name="Sanchez-Garcia M."/>
            <person name="Morin E."/>
            <person name="Andreopoulos B."/>
            <person name="Barry K.W."/>
            <person name="Bonito G."/>
            <person name="Buee M."/>
            <person name="Carver A."/>
            <person name="Chen C."/>
            <person name="Cichocki N."/>
            <person name="Clum A."/>
            <person name="Culley D."/>
            <person name="Crous P.W."/>
            <person name="Fauchery L."/>
            <person name="Girlanda M."/>
            <person name="Hayes R.D."/>
            <person name="Keri Z."/>
            <person name="LaButti K."/>
            <person name="Lipzen A."/>
            <person name="Lombard V."/>
            <person name="Magnuson J."/>
            <person name="Maillard F."/>
            <person name="Murat C."/>
            <person name="Nolan M."/>
            <person name="Ohm R.A."/>
            <person name="Pangilinan J."/>
            <person name="Pereira M.F."/>
            <person name="Perotto S."/>
            <person name="Peter M."/>
            <person name="Pfister S."/>
            <person name="Riley R."/>
            <person name="Sitrit Y."/>
            <person name="Stielow J.B."/>
            <person name="Szollosi G."/>
            <person name="Zifcakova L."/>
            <person name="Stursova M."/>
            <person name="Spatafora J.W."/>
            <person name="Tedersoo L."/>
            <person name="Vaario L.M."/>
            <person name="Yamada A."/>
            <person name="Yan M."/>
            <person name="Wang P."/>
            <person name="Xu J."/>
            <person name="Bruns T."/>
            <person name="Baldrian P."/>
            <person name="Vilgalys R."/>
            <person name="Dunand C."/>
            <person name="Henrissat B."/>
            <person name="Grigoriev I.V."/>
            <person name="Hibbett D."/>
            <person name="Nagy L.G."/>
            <person name="Martin F.M."/>
        </authorList>
    </citation>
    <scope>NUCLEOTIDE SEQUENCE</scope>
    <source>
        <strain evidence="2">UH-Tt-Lm1</strain>
    </source>
</reference>
<evidence type="ECO:0000256" key="1">
    <source>
        <dbReference type="SAM" id="MobiDB-lite"/>
    </source>
</evidence>
<protein>
    <submittedName>
        <fullName evidence="2">Uncharacterized protein</fullName>
    </submittedName>
</protein>
<dbReference type="OrthoDB" id="3231188at2759"/>
<feature type="compositionally biased region" description="Pro residues" evidence="1">
    <location>
        <begin position="386"/>
        <end position="401"/>
    </location>
</feature>
<dbReference type="Pfam" id="PF20414">
    <property type="entry name" value="DUF6698"/>
    <property type="match status" value="1"/>
</dbReference>
<evidence type="ECO:0000313" key="2">
    <source>
        <dbReference type="EMBL" id="KAF9780023.1"/>
    </source>
</evidence>
<reference evidence="2" key="2">
    <citation type="submission" date="2020-11" db="EMBL/GenBank/DDBJ databases">
        <authorList>
            <consortium name="DOE Joint Genome Institute"/>
            <person name="Kuo A."/>
            <person name="Miyauchi S."/>
            <person name="Kiss E."/>
            <person name="Drula E."/>
            <person name="Kohler A."/>
            <person name="Sanchez-Garcia M."/>
            <person name="Andreopoulos B."/>
            <person name="Barry K.W."/>
            <person name="Bonito G."/>
            <person name="Buee M."/>
            <person name="Carver A."/>
            <person name="Chen C."/>
            <person name="Cichocki N."/>
            <person name="Clum A."/>
            <person name="Culley D."/>
            <person name="Crous P.W."/>
            <person name="Fauchery L."/>
            <person name="Girlanda M."/>
            <person name="Hayes R."/>
            <person name="Keri Z."/>
            <person name="Labutti K."/>
            <person name="Lipzen A."/>
            <person name="Lombard V."/>
            <person name="Magnuson J."/>
            <person name="Maillard F."/>
            <person name="Morin E."/>
            <person name="Murat C."/>
            <person name="Nolan M."/>
            <person name="Ohm R."/>
            <person name="Pangilinan J."/>
            <person name="Pereira M."/>
            <person name="Perotto S."/>
            <person name="Peter M."/>
            <person name="Riley R."/>
            <person name="Sitrit Y."/>
            <person name="Stielow B."/>
            <person name="Szollosi G."/>
            <person name="Zifcakova L."/>
            <person name="Stursova M."/>
            <person name="Spatafora J.W."/>
            <person name="Tedersoo L."/>
            <person name="Vaario L.-M."/>
            <person name="Yamada A."/>
            <person name="Yan M."/>
            <person name="Wang P."/>
            <person name="Xu J."/>
            <person name="Bruns T."/>
            <person name="Baldrian P."/>
            <person name="Vilgalys R."/>
            <person name="Henrissat B."/>
            <person name="Grigoriev I.V."/>
            <person name="Hibbett D."/>
            <person name="Nagy L.G."/>
            <person name="Martin F.M."/>
        </authorList>
    </citation>
    <scope>NUCLEOTIDE SEQUENCE</scope>
    <source>
        <strain evidence="2">UH-Tt-Lm1</strain>
    </source>
</reference>
<feature type="compositionally biased region" description="Low complexity" evidence="1">
    <location>
        <begin position="57"/>
        <end position="74"/>
    </location>
</feature>
<sequence length="466" mass="51296">MVSTNIIDHADSSDDSAEHLSSAVSPYSPEELAQLVKKLQIENADYRAQLRKFTSGASAGASTVPGSASVSSSSNPLERHTEDFDQLGRSFTVLYEIWPRPTHLSQPFPENLREIGPWHARRYTNEQTKREAIIAEVYSFIPSHFHKFLETSPFFASKFLAGADSMRSYFISNIRKNARDIFPVDVGRGAFAKSRKRSEIPEIMALLQNPNKPGETYPRYPSVIYRDGVIRGNNIFGSSTIVNILKAIFLGPTSVNREAGATRSGPKPLAVRLELTSLTAGSVAMAAILARFILSNDLLFQEVGAESHIKYHEDFNHYKQLILDNFDSPGMTATFNRLNWEVLGNAPPSDDPIVDGDNGDLHNSEEDQMRAELWGEPENSNSVPSLQPPEPSPTPPLPPSPIQAQQPEVSPTTTAAEPEVIPQVKKTRARKGKVTVNVVVEGDVTAGDDTAGAAKPRKTRQRTNRP</sequence>
<proteinExistence type="predicted"/>
<evidence type="ECO:0000313" key="3">
    <source>
        <dbReference type="Proteomes" id="UP000736335"/>
    </source>
</evidence>
<feature type="region of interest" description="Disordered" evidence="1">
    <location>
        <begin position="1"/>
        <end position="24"/>
    </location>
</feature>